<keyword evidence="4" id="KW-0326">Glycosidase</keyword>
<proteinExistence type="inferred from homology"/>
<accession>A0A6V7VY14</accession>
<dbReference type="Proteomes" id="UP000580250">
    <property type="component" value="Unassembled WGS sequence"/>
</dbReference>
<evidence type="ECO:0000313" key="7">
    <source>
        <dbReference type="EMBL" id="CAD2179544.1"/>
    </source>
</evidence>
<keyword evidence="5" id="KW-1133">Transmembrane helix</keyword>
<evidence type="ECO:0000256" key="5">
    <source>
        <dbReference type="SAM" id="Phobius"/>
    </source>
</evidence>
<evidence type="ECO:0000256" key="1">
    <source>
        <dbReference type="ARBA" id="ARBA00009902"/>
    </source>
</evidence>
<evidence type="ECO:0000256" key="2">
    <source>
        <dbReference type="ARBA" id="ARBA00012758"/>
    </source>
</evidence>
<gene>
    <name evidence="7" type="ORF">MENT_LOCUS31553</name>
</gene>
<protein>
    <recommendedName>
        <fullName evidence="2">beta-fructofuranosidase</fullName>
        <ecNumber evidence="2">3.2.1.26</ecNumber>
    </recommendedName>
</protein>
<comment type="similarity">
    <text evidence="1">Belongs to the glycosyl hydrolase 32 family.</text>
</comment>
<organism evidence="7 8">
    <name type="scientific">Meloidogyne enterolobii</name>
    <name type="common">Root-knot nematode worm</name>
    <name type="synonym">Meloidogyne mayaguensis</name>
    <dbReference type="NCBI Taxonomy" id="390850"/>
    <lineage>
        <taxon>Eukaryota</taxon>
        <taxon>Metazoa</taxon>
        <taxon>Ecdysozoa</taxon>
        <taxon>Nematoda</taxon>
        <taxon>Chromadorea</taxon>
        <taxon>Rhabditida</taxon>
        <taxon>Tylenchina</taxon>
        <taxon>Tylenchomorpha</taxon>
        <taxon>Tylenchoidea</taxon>
        <taxon>Meloidogynidae</taxon>
        <taxon>Meloidogyninae</taxon>
        <taxon>Meloidogyne</taxon>
    </lineage>
</organism>
<dbReference type="EMBL" id="CAJEWN010000347">
    <property type="protein sequence ID" value="CAD2179544.1"/>
    <property type="molecule type" value="Genomic_DNA"/>
</dbReference>
<dbReference type="PANTHER" id="PTHR43101:SF1">
    <property type="entry name" value="BETA-FRUCTOSIDASE"/>
    <property type="match status" value="1"/>
</dbReference>
<dbReference type="SUPFAM" id="SSF75005">
    <property type="entry name" value="Arabinanase/levansucrase/invertase"/>
    <property type="match status" value="1"/>
</dbReference>
<dbReference type="Gene3D" id="2.115.10.20">
    <property type="entry name" value="Glycosyl hydrolase domain, family 43"/>
    <property type="match status" value="1"/>
</dbReference>
<dbReference type="PANTHER" id="PTHR43101">
    <property type="entry name" value="BETA-FRUCTOSIDASE"/>
    <property type="match status" value="1"/>
</dbReference>
<dbReference type="InterPro" id="IPR001362">
    <property type="entry name" value="Glyco_hydro_32"/>
</dbReference>
<dbReference type="OrthoDB" id="202537at2759"/>
<keyword evidence="5" id="KW-0812">Transmembrane</keyword>
<dbReference type="InterPro" id="IPR013148">
    <property type="entry name" value="Glyco_hydro_32_N"/>
</dbReference>
<dbReference type="GO" id="GO:0004564">
    <property type="term" value="F:beta-fructofuranosidase activity"/>
    <property type="evidence" value="ECO:0007669"/>
    <property type="project" value="UniProtKB-EC"/>
</dbReference>
<dbReference type="EC" id="3.2.1.26" evidence="2"/>
<feature type="transmembrane region" description="Helical" evidence="5">
    <location>
        <begin position="40"/>
        <end position="59"/>
    </location>
</feature>
<evidence type="ECO:0000256" key="4">
    <source>
        <dbReference type="ARBA" id="ARBA00023295"/>
    </source>
</evidence>
<feature type="domain" description="Glycosyl hydrolase family 32 N-terminal" evidence="6">
    <location>
        <begin position="182"/>
        <end position="493"/>
    </location>
</feature>
<dbReference type="InterPro" id="IPR051214">
    <property type="entry name" value="GH32_Enzymes"/>
</dbReference>
<name>A0A6V7VY14_MELEN</name>
<dbReference type="InterPro" id="IPR018053">
    <property type="entry name" value="Glyco_hydro_32_AS"/>
</dbReference>
<reference evidence="7 8" key="1">
    <citation type="submission" date="2020-08" db="EMBL/GenBank/DDBJ databases">
        <authorList>
            <person name="Koutsovoulos G."/>
            <person name="Danchin GJ E."/>
        </authorList>
    </citation>
    <scope>NUCLEOTIDE SEQUENCE [LARGE SCALE GENOMIC DNA]</scope>
</reference>
<comment type="caution">
    <text evidence="7">The sequence shown here is derived from an EMBL/GenBank/DDBJ whole genome shotgun (WGS) entry which is preliminary data.</text>
</comment>
<sequence>MTITYISTNSEKLNNSLERGLSAKVEGKSNNRFSNKKIKIIALTFIGICLVLAVIIWGVCRFNSSPSPNKNKTMSVPINLFKTSILHIWLKTREENQTNKANIKIKNEQINSIIAETNKFKSFVFFELSPQIEGNAFLEWSNGDTWVSYIYVYEPESVLELGIRPAFVANAARDPEVPEGYHFRPPTGWMNDPNGFSKFGQHFHLFYQNYPHALKWSPIHWGHAVSQDLVNWVHLPIFLLPDPSLDVNTTGGIFSGSAISFPNELKIFYTDSLIGRIPMEFQKMVTTINGIHPNELSKTIIPEGPPKFNLTQDFRDPNVILGPDGKWKMILGSRDSQGGVILLYGTDDPTAQSGWHFLNVLYRDNRLGMTVAECSGLAPIDGNPQDPNTLWALIYAQLNSTDPATGRRDITTVHVGKFDGITFTPMFEQEMDFGTHAYAFQALYSQELGTLTIAWLANWKDWNWDTKPDFPTSMTLPRKLVLSADRKSLLTPPIDWVISKLRNQQLDLDKQLLKGQFVDLPNGTAEISISLQNFQSNILEPISSDQRSSNNSNNENLKFIRLEIEHPKITNVGVEISFEGIEILYGPPKQPQQRLIALGAKPSQVQILLDTGSIEVFADGGRWTGKFKFKNKYKFIYKIGTVRIPGTNKFTKIRLIGDLSLVTRSEIWGLKPAEFKGKLQIKK</sequence>
<keyword evidence="3" id="KW-0378">Hydrolase</keyword>
<keyword evidence="5" id="KW-0472">Membrane</keyword>
<dbReference type="Pfam" id="PF00251">
    <property type="entry name" value="Glyco_hydro_32N"/>
    <property type="match status" value="1"/>
</dbReference>
<dbReference type="PROSITE" id="PS00609">
    <property type="entry name" value="GLYCOSYL_HYDROL_F32"/>
    <property type="match status" value="1"/>
</dbReference>
<dbReference type="InterPro" id="IPR023296">
    <property type="entry name" value="Glyco_hydro_beta-prop_sf"/>
</dbReference>
<evidence type="ECO:0000256" key="3">
    <source>
        <dbReference type="ARBA" id="ARBA00022801"/>
    </source>
</evidence>
<dbReference type="AlphaFoldDB" id="A0A6V7VY14"/>
<dbReference type="GO" id="GO:0005975">
    <property type="term" value="P:carbohydrate metabolic process"/>
    <property type="evidence" value="ECO:0007669"/>
    <property type="project" value="InterPro"/>
</dbReference>
<evidence type="ECO:0000313" key="8">
    <source>
        <dbReference type="Proteomes" id="UP000580250"/>
    </source>
</evidence>
<dbReference type="SMART" id="SM00640">
    <property type="entry name" value="Glyco_32"/>
    <property type="match status" value="1"/>
</dbReference>
<evidence type="ECO:0000259" key="6">
    <source>
        <dbReference type="Pfam" id="PF00251"/>
    </source>
</evidence>